<gene>
    <name evidence="1" type="ORF">HRI_005171900</name>
</gene>
<name>A0A9W7MVB0_HIBTR</name>
<accession>A0A9W7MVB0</accession>
<organism evidence="1 2">
    <name type="scientific">Hibiscus trionum</name>
    <name type="common">Flower of an hour</name>
    <dbReference type="NCBI Taxonomy" id="183268"/>
    <lineage>
        <taxon>Eukaryota</taxon>
        <taxon>Viridiplantae</taxon>
        <taxon>Streptophyta</taxon>
        <taxon>Embryophyta</taxon>
        <taxon>Tracheophyta</taxon>
        <taxon>Spermatophyta</taxon>
        <taxon>Magnoliopsida</taxon>
        <taxon>eudicotyledons</taxon>
        <taxon>Gunneridae</taxon>
        <taxon>Pentapetalae</taxon>
        <taxon>rosids</taxon>
        <taxon>malvids</taxon>
        <taxon>Malvales</taxon>
        <taxon>Malvaceae</taxon>
        <taxon>Malvoideae</taxon>
        <taxon>Hibiscus</taxon>
    </lineage>
</organism>
<dbReference type="AlphaFoldDB" id="A0A9W7MVB0"/>
<dbReference type="Proteomes" id="UP001165190">
    <property type="component" value="Unassembled WGS sequence"/>
</dbReference>
<sequence length="118" mass="13745">MKACPSLHRFALDLMWQGSCSKRKIKKGRRIVHRSLKVVEITGFVAETVDTELCMFLVESAIFLEKIVVDPNPAWRKRGPLRNTDVDPDRALEVRKRAEHLKSKYNFRDKLVIMQHIS</sequence>
<evidence type="ECO:0008006" key="3">
    <source>
        <dbReference type="Google" id="ProtNLM"/>
    </source>
</evidence>
<keyword evidence="2" id="KW-1185">Reference proteome</keyword>
<protein>
    <recommendedName>
        <fullName evidence="3">FBD domain-containing protein</fullName>
    </recommendedName>
</protein>
<dbReference type="OrthoDB" id="1000023at2759"/>
<proteinExistence type="predicted"/>
<comment type="caution">
    <text evidence="1">The sequence shown here is derived from an EMBL/GenBank/DDBJ whole genome shotgun (WGS) entry which is preliminary data.</text>
</comment>
<reference evidence="1" key="1">
    <citation type="submission" date="2023-05" db="EMBL/GenBank/DDBJ databases">
        <title>Genome and transcriptome analyses reveal genes involved in the formation of fine ridges on petal epidermal cells in Hibiscus trionum.</title>
        <authorList>
            <person name="Koshimizu S."/>
            <person name="Masuda S."/>
            <person name="Ishii T."/>
            <person name="Shirasu K."/>
            <person name="Hoshino A."/>
            <person name="Arita M."/>
        </authorList>
    </citation>
    <scope>NUCLEOTIDE SEQUENCE</scope>
    <source>
        <strain evidence="1">Hamamatsu line</strain>
    </source>
</reference>
<evidence type="ECO:0000313" key="1">
    <source>
        <dbReference type="EMBL" id="GMJ15027.1"/>
    </source>
</evidence>
<dbReference type="EMBL" id="BSYR01000075">
    <property type="protein sequence ID" value="GMJ15027.1"/>
    <property type="molecule type" value="Genomic_DNA"/>
</dbReference>
<evidence type="ECO:0000313" key="2">
    <source>
        <dbReference type="Proteomes" id="UP001165190"/>
    </source>
</evidence>